<evidence type="ECO:0000256" key="4">
    <source>
        <dbReference type="ARBA" id="ARBA00022695"/>
    </source>
</evidence>
<dbReference type="OrthoDB" id="9811073at2"/>
<sequence length="329" mass="36467">MDLSDTSIAVKLPWQEQQWQRIDDLYQNKKLPHALLLAGPNGVGKQRFALALAHYFMCESPRQGMACCECRQCGFNLAGTHPDLKWVGPEEKAKQIKVDQVRALVEALGQTAQQGGYKICVLSPAEAMNTNSANALLKCLEEPTANTLLLLLADAPSQLLPTIRSRCQTVNFPLPSTEQGLAWLNTLVPSQTPVEELLHKAAGRPLVALDLLEDSGLERLQQLNKDYLALVTGRVSAITLAEKWLEHDLNDLLVWLSRQLSLMISGRMAGTSGIGDEWRPVIANIPAQNLFNLLDRVNQLINSLNRGANPNRQLALEELLLESCEKFHK</sequence>
<evidence type="ECO:0000256" key="5">
    <source>
        <dbReference type="ARBA" id="ARBA00022705"/>
    </source>
</evidence>
<evidence type="ECO:0000256" key="3">
    <source>
        <dbReference type="ARBA" id="ARBA00022679"/>
    </source>
</evidence>
<dbReference type="InterPro" id="IPR004622">
    <property type="entry name" value="DNA_pol_HolB"/>
</dbReference>
<evidence type="ECO:0000256" key="2">
    <source>
        <dbReference type="ARBA" id="ARBA00014363"/>
    </source>
</evidence>
<name>A0A1X9NEF1_9GAMM</name>
<dbReference type="RefSeq" id="WP_157117992.1">
    <property type="nucleotide sequence ID" value="NZ_CP019343.1"/>
</dbReference>
<protein>
    <recommendedName>
        <fullName evidence="2">DNA polymerase III subunit delta'</fullName>
        <ecNumber evidence="1">2.7.7.7</ecNumber>
    </recommendedName>
</protein>
<comment type="catalytic activity">
    <reaction evidence="7">
        <text>DNA(n) + a 2'-deoxyribonucleoside 5'-triphosphate = DNA(n+1) + diphosphate</text>
        <dbReference type="Rhea" id="RHEA:22508"/>
        <dbReference type="Rhea" id="RHEA-COMP:17339"/>
        <dbReference type="Rhea" id="RHEA-COMP:17340"/>
        <dbReference type="ChEBI" id="CHEBI:33019"/>
        <dbReference type="ChEBI" id="CHEBI:61560"/>
        <dbReference type="ChEBI" id="CHEBI:173112"/>
        <dbReference type="EC" id="2.7.7.7"/>
    </reaction>
</comment>
<dbReference type="InterPro" id="IPR015199">
    <property type="entry name" value="DNA_pol_III_delta_C"/>
</dbReference>
<evidence type="ECO:0000313" key="9">
    <source>
        <dbReference type="EMBL" id="ARN75541.1"/>
    </source>
</evidence>
<dbReference type="SUPFAM" id="SSF52540">
    <property type="entry name" value="P-loop containing nucleoside triphosphate hydrolases"/>
    <property type="match status" value="1"/>
</dbReference>
<dbReference type="GO" id="GO:0003677">
    <property type="term" value="F:DNA binding"/>
    <property type="evidence" value="ECO:0007669"/>
    <property type="project" value="InterPro"/>
</dbReference>
<evidence type="ECO:0000256" key="6">
    <source>
        <dbReference type="ARBA" id="ARBA00022932"/>
    </source>
</evidence>
<dbReference type="PANTHER" id="PTHR11669">
    <property type="entry name" value="REPLICATION FACTOR C / DNA POLYMERASE III GAMMA-TAU SUBUNIT"/>
    <property type="match status" value="1"/>
</dbReference>
<dbReference type="Gene3D" id="3.40.50.300">
    <property type="entry name" value="P-loop containing nucleotide triphosphate hydrolases"/>
    <property type="match status" value="1"/>
</dbReference>
<dbReference type="NCBIfam" id="TIGR00678">
    <property type="entry name" value="holB"/>
    <property type="match status" value="1"/>
</dbReference>
<reference evidence="9 10" key="1">
    <citation type="submission" date="2016-11" db="EMBL/GenBank/DDBJ databases">
        <title>Trade-off between light-utilization and light-protection in marine flavobacteria.</title>
        <authorList>
            <person name="Kumagai Y."/>
        </authorList>
    </citation>
    <scope>NUCLEOTIDE SEQUENCE [LARGE SCALE GENOMIC DNA]</scope>
    <source>
        <strain evidence="9 10">NBRC 107125</strain>
    </source>
</reference>
<dbReference type="AlphaFoldDB" id="A0A1X9NEF1"/>
<dbReference type="Pfam" id="PF13177">
    <property type="entry name" value="DNA_pol3_delta2"/>
    <property type="match status" value="1"/>
</dbReference>
<dbReference type="GO" id="GO:0008408">
    <property type="term" value="F:3'-5' exonuclease activity"/>
    <property type="evidence" value="ECO:0007669"/>
    <property type="project" value="InterPro"/>
</dbReference>
<proteinExistence type="predicted"/>
<dbReference type="GO" id="GO:0009360">
    <property type="term" value="C:DNA polymerase III complex"/>
    <property type="evidence" value="ECO:0007669"/>
    <property type="project" value="InterPro"/>
</dbReference>
<dbReference type="EMBL" id="CP019343">
    <property type="protein sequence ID" value="ARN75541.1"/>
    <property type="molecule type" value="Genomic_DNA"/>
</dbReference>
<dbReference type="NCBIfam" id="NF004310">
    <property type="entry name" value="PRK05707.1"/>
    <property type="match status" value="1"/>
</dbReference>
<dbReference type="GO" id="GO:0003887">
    <property type="term" value="F:DNA-directed DNA polymerase activity"/>
    <property type="evidence" value="ECO:0007669"/>
    <property type="project" value="UniProtKB-KW"/>
</dbReference>
<dbReference type="Pfam" id="PF09115">
    <property type="entry name" value="DNApol3-delta_C"/>
    <property type="match status" value="1"/>
</dbReference>
<organism evidence="9 10">
    <name type="scientific">Oceanicoccus sagamiensis</name>
    <dbReference type="NCBI Taxonomy" id="716816"/>
    <lineage>
        <taxon>Bacteria</taxon>
        <taxon>Pseudomonadati</taxon>
        <taxon>Pseudomonadota</taxon>
        <taxon>Gammaproteobacteria</taxon>
        <taxon>Cellvibrionales</taxon>
        <taxon>Spongiibacteraceae</taxon>
        <taxon>Oceanicoccus</taxon>
    </lineage>
</organism>
<dbReference type="PANTHER" id="PTHR11669:SF8">
    <property type="entry name" value="DNA POLYMERASE III SUBUNIT DELTA"/>
    <property type="match status" value="1"/>
</dbReference>
<dbReference type="GO" id="GO:0006261">
    <property type="term" value="P:DNA-templated DNA replication"/>
    <property type="evidence" value="ECO:0007669"/>
    <property type="project" value="TreeGrafter"/>
</dbReference>
<evidence type="ECO:0000259" key="8">
    <source>
        <dbReference type="Pfam" id="PF09115"/>
    </source>
</evidence>
<feature type="domain" description="DNA polymerase III delta subunit C-terminal" evidence="8">
    <location>
        <begin position="228"/>
        <end position="322"/>
    </location>
</feature>
<dbReference type="InterPro" id="IPR027417">
    <property type="entry name" value="P-loop_NTPase"/>
</dbReference>
<dbReference type="STRING" id="716816.BST96_16355"/>
<keyword evidence="6" id="KW-0239">DNA-directed DNA polymerase</keyword>
<keyword evidence="10" id="KW-1185">Reference proteome</keyword>
<evidence type="ECO:0000256" key="7">
    <source>
        <dbReference type="ARBA" id="ARBA00049244"/>
    </source>
</evidence>
<evidence type="ECO:0000313" key="10">
    <source>
        <dbReference type="Proteomes" id="UP000193450"/>
    </source>
</evidence>
<dbReference type="InterPro" id="IPR050238">
    <property type="entry name" value="DNA_Rep/Repair_Clamp_Loader"/>
</dbReference>
<accession>A0A1X9NEF1</accession>
<gene>
    <name evidence="9" type="ORF">BST96_16355</name>
</gene>
<dbReference type="Proteomes" id="UP000193450">
    <property type="component" value="Chromosome"/>
</dbReference>
<keyword evidence="5" id="KW-0235">DNA replication</keyword>
<keyword evidence="3" id="KW-0808">Transferase</keyword>
<dbReference type="EC" id="2.7.7.7" evidence="1"/>
<evidence type="ECO:0000256" key="1">
    <source>
        <dbReference type="ARBA" id="ARBA00012417"/>
    </source>
</evidence>
<keyword evidence="4" id="KW-0548">Nucleotidyltransferase</keyword>
<dbReference type="KEGG" id="osg:BST96_16355"/>